<reference evidence="1" key="1">
    <citation type="submission" date="2022-08" db="EMBL/GenBank/DDBJ databases">
        <title>Genome Sequence of Lecanicillium fungicola.</title>
        <authorList>
            <person name="Buettner E."/>
        </authorList>
    </citation>
    <scope>NUCLEOTIDE SEQUENCE</scope>
    <source>
        <strain evidence="1">Babe33</strain>
    </source>
</reference>
<keyword evidence="2" id="KW-1185">Reference proteome</keyword>
<comment type="caution">
    <text evidence="1">The sequence shown here is derived from an EMBL/GenBank/DDBJ whole genome shotgun (WGS) entry which is preliminary data.</text>
</comment>
<dbReference type="EMBL" id="JANJQO010000341">
    <property type="protein sequence ID" value="KAJ2978810.1"/>
    <property type="molecule type" value="Genomic_DNA"/>
</dbReference>
<evidence type="ECO:0000313" key="1">
    <source>
        <dbReference type="EMBL" id="KAJ2978810.1"/>
    </source>
</evidence>
<protein>
    <submittedName>
        <fullName evidence="1">Uncharacterized protein</fullName>
    </submittedName>
</protein>
<dbReference type="Proteomes" id="UP001143910">
    <property type="component" value="Unassembled WGS sequence"/>
</dbReference>
<accession>A0ACC1NHR7</accession>
<proteinExistence type="predicted"/>
<organism evidence="1 2">
    <name type="scientific">Zarea fungicola</name>
    <dbReference type="NCBI Taxonomy" id="93591"/>
    <lineage>
        <taxon>Eukaryota</taxon>
        <taxon>Fungi</taxon>
        <taxon>Dikarya</taxon>
        <taxon>Ascomycota</taxon>
        <taxon>Pezizomycotina</taxon>
        <taxon>Sordariomycetes</taxon>
        <taxon>Hypocreomycetidae</taxon>
        <taxon>Hypocreales</taxon>
        <taxon>Cordycipitaceae</taxon>
        <taxon>Zarea</taxon>
    </lineage>
</organism>
<gene>
    <name evidence="1" type="ORF">NQ176_g3611</name>
</gene>
<name>A0ACC1NHR7_9HYPO</name>
<evidence type="ECO:0000313" key="2">
    <source>
        <dbReference type="Proteomes" id="UP001143910"/>
    </source>
</evidence>
<sequence length="634" mass="69849">MKPHILFWCGGALTAAAANVLGNLPAHPRLMFTPSRVKDVLAMTQTDPYYQGIISALKDTADATVATPFTITDASKWVTATRLQVGAVAGTFLLGKNSVYSDWVIDTILKLSSLPDWDPSNFLFTADIAMTVAIGYDWVYDELTPAQRQTIETAIANKAFTPALTAKLNTWVSYTNNWAQVTRGCLIMAALAIGDKNPAISNNIMDFSMKQLNISLEQYAPDGGWFEGHAYGVYPGIFLSLMLRSMETALGTDLGISNMPGISNLGGWMTHGFGQAGGFSWADGAWTFDNANSLWSVGYFAQRFNRPEWLQTMVSHFNTTQLASFQAFVFYDSKLMTPNLLPTTPRSNQVTNVAGMTHRTSWTDNNGWFFGFMGGFNGRSHGHLDAGSFVIDYKGYRWAQLLGSDSYSLTRYFHAPDRWTYYRCRTEGANTLSISPQKQTALHFANQIPSANNSLRWVGSFDSTSRFGVANLTQAYSNVTTSVFRGVALLKNSEIVIRDEVLASKPVDIATSWHTTANVRINSNRSATLTQGGIALDLTVVSPCAAYLELTDTNPCHAYSPCSEMTNGGIYNLAVRLPSLTTAANISVVLTESGVKASPFNVPLNQWYANCKQDCWESANVVDPYWLRDSERYY</sequence>